<dbReference type="InterPro" id="IPR011011">
    <property type="entry name" value="Znf_FYVE_PHD"/>
</dbReference>
<comment type="caution">
    <text evidence="12">The sequence shown here is derived from an EMBL/GenBank/DDBJ whole genome shotgun (WGS) entry which is preliminary data.</text>
</comment>
<feature type="domain" description="PHD-type" evidence="11">
    <location>
        <begin position="368"/>
        <end position="484"/>
    </location>
</feature>
<dbReference type="CDD" id="cd15573">
    <property type="entry name" value="PHD_JADE"/>
    <property type="match status" value="1"/>
</dbReference>
<dbReference type="OrthoDB" id="20839at2759"/>
<evidence type="ECO:0000256" key="4">
    <source>
        <dbReference type="ARBA" id="ARBA00022833"/>
    </source>
</evidence>
<evidence type="ECO:0000259" key="10">
    <source>
        <dbReference type="PROSITE" id="PS50016"/>
    </source>
</evidence>
<evidence type="ECO:0000313" key="12">
    <source>
        <dbReference type="EMBL" id="GBN28987.1"/>
    </source>
</evidence>
<feature type="compositionally biased region" description="Basic residues" evidence="9">
    <location>
        <begin position="914"/>
        <end position="934"/>
    </location>
</feature>
<dbReference type="SUPFAM" id="SSF57903">
    <property type="entry name" value="FYVE/PHD zinc finger"/>
    <property type="match status" value="1"/>
</dbReference>
<feature type="compositionally biased region" description="Polar residues" evidence="9">
    <location>
        <begin position="1003"/>
        <end position="1037"/>
    </location>
</feature>
<evidence type="ECO:0000256" key="3">
    <source>
        <dbReference type="ARBA" id="ARBA00022771"/>
    </source>
</evidence>
<feature type="compositionally biased region" description="Basic and acidic residues" evidence="9">
    <location>
        <begin position="954"/>
        <end position="964"/>
    </location>
</feature>
<dbReference type="GO" id="GO:0008270">
    <property type="term" value="F:zinc ion binding"/>
    <property type="evidence" value="ECO:0007669"/>
    <property type="project" value="UniProtKB-KW"/>
</dbReference>
<dbReference type="FunFam" id="3.30.40.10:FF:000030">
    <property type="entry name" value="Protein Jade-1 isoform 1"/>
    <property type="match status" value="1"/>
</dbReference>
<comment type="function">
    <text evidence="6">May function as a negative regulator of the EGFR/Ras/MAPK signaling pathway during eye development.</text>
</comment>
<feature type="region of interest" description="Disordered" evidence="9">
    <location>
        <begin position="914"/>
        <end position="1053"/>
    </location>
</feature>
<proteinExistence type="inferred from homology"/>
<name>A0A4Y2MT29_ARAVE</name>
<feature type="compositionally biased region" description="Polar residues" evidence="9">
    <location>
        <begin position="965"/>
        <end position="974"/>
    </location>
</feature>
<keyword evidence="3 8" id="KW-0863">Zinc-finger</keyword>
<dbReference type="FunFam" id="3.30.40.10:FF:000004">
    <property type="entry name" value="Jade family PHD finger 2"/>
    <property type="match status" value="1"/>
</dbReference>
<feature type="compositionally biased region" description="Polar residues" evidence="9">
    <location>
        <begin position="1155"/>
        <end position="1185"/>
    </location>
</feature>
<evidence type="ECO:0000256" key="6">
    <source>
        <dbReference type="ARBA" id="ARBA00055261"/>
    </source>
</evidence>
<feature type="compositionally biased region" description="Polar residues" evidence="9">
    <location>
        <begin position="1358"/>
        <end position="1368"/>
    </location>
</feature>
<protein>
    <recommendedName>
        <fullName evidence="7">PHD finger protein rhinoceros</fullName>
    </recommendedName>
</protein>
<dbReference type="Proteomes" id="UP000499080">
    <property type="component" value="Unassembled WGS sequence"/>
</dbReference>
<dbReference type="PANTHER" id="PTHR13793">
    <property type="entry name" value="PHD FINGER PROTEINS"/>
    <property type="match status" value="1"/>
</dbReference>
<feature type="region of interest" description="Disordered" evidence="9">
    <location>
        <begin position="1155"/>
        <end position="1372"/>
    </location>
</feature>
<keyword evidence="1" id="KW-0479">Metal-binding</keyword>
<dbReference type="SMART" id="SM00249">
    <property type="entry name" value="PHD"/>
    <property type="match status" value="2"/>
</dbReference>
<evidence type="ECO:0000256" key="8">
    <source>
        <dbReference type="PROSITE-ProRule" id="PRU00146"/>
    </source>
</evidence>
<evidence type="ECO:0000256" key="5">
    <source>
        <dbReference type="ARBA" id="ARBA00038371"/>
    </source>
</evidence>
<dbReference type="PROSITE" id="PS01359">
    <property type="entry name" value="ZF_PHD_1"/>
    <property type="match status" value="1"/>
</dbReference>
<gene>
    <name evidence="12" type="primary">rno_7</name>
    <name evidence="12" type="ORF">AVEN_589_1</name>
</gene>
<feature type="compositionally biased region" description="Polar residues" evidence="9">
    <location>
        <begin position="1326"/>
        <end position="1341"/>
    </location>
</feature>
<evidence type="ECO:0000256" key="2">
    <source>
        <dbReference type="ARBA" id="ARBA00022737"/>
    </source>
</evidence>
<dbReference type="PANTHER" id="PTHR13793:SF160">
    <property type="entry name" value="PHD FINGER PROTEIN RHINOCEROS"/>
    <property type="match status" value="1"/>
</dbReference>
<feature type="compositionally biased region" description="Basic and acidic residues" evidence="9">
    <location>
        <begin position="1242"/>
        <end position="1254"/>
    </location>
</feature>
<dbReference type="InterPro" id="IPR019787">
    <property type="entry name" value="Znf_PHD-finger"/>
</dbReference>
<dbReference type="Pfam" id="PF10513">
    <property type="entry name" value="EPL1"/>
    <property type="match status" value="1"/>
</dbReference>
<dbReference type="InterPro" id="IPR001965">
    <property type="entry name" value="Znf_PHD"/>
</dbReference>
<sequence length="1421" mass="160657">MKNFLALHSSRSFVHRYHVICFYVKLTWHQSVGGRVYFEGKVDGNPVDRDYYVTINHVCGYSVSKVLMMASTAKRRSKGSKASDGKRKKKPNGSEEDSPAFLSSNYAEPPVSKIYNSRFNSSPPAEVGKLKDGFIKPERSIEGEKSQQQESRVTQLFRKDLISAMKLPDNEQLAPDDYIEILDSWKLEWEKGVQVPVKPQCLPQPNVKEIRKRNRMSSYRIPKKLIRFTRDGFFNPDHHVMSYTNTLAERLVRYDIDDVDCEWLKNLNQQREDYGLEPVEESMFEQIMEAFEVQCFENFQEAIKSEEGLGIEYDEDAICDVCRSPDSHEGNEMVFCDSCNICVHQICYGITKIPEGSWICRTCALGIRPACVLCPNRGGAMKTTRCGQKWAHVGCAVWIPEVSFLNFVKMEPIIKISQIPASRWAATCTLCKEKTGACITCSEKGCKSSFHVTCAFNEGLQMRATVKYTDSDDDLLSAFCKKHSKKRFSVYSDSEEETAASRTEKEALTSEERANLRQQKIKEKEAEFYNYVNIEEISDWFRLDRLDIEDIFYYWKQKRAINNCNRPFLTPKIDTEEDTCTEESSPFLMLKKLVHQRQDLERARNLCYMVIKREKHSKRWITAKEQIFLKQLEILRKESKKLTQEQRLAVLNANDGDLSHDKKYAFLNVPSPNMVSVLTNLAGEVVKPTFNGLTKNQSPKKADRKKSEKSPNPYAKHYLNGLVKRSERWLPLASKQKKTKPQNTKLSQDKSHQDFSYQCVTSRNEAQLDTSSFLSPKSDTRDFNVSGDTCSSFNEMESVKNDLLFITDTKDSICTPLPTESSNDTESSSFANHLLGDQKSFNSGDTDMWHSESEHNIELVNANEEIYNPGEIDLSADIKVVDIYDCESVNDDNNCKLATESQLDETIGNFSSKKKLKASRLKSKHKTLSRRKRKSNADKSATSRNSPIEDEEPADKKFKSELSDCKSSAITKGLSNEHKNVSKMSEESEVDDDKSESDSTSVPNESHSVINNNELRAENNKVSISDVKSSNLIPSSKNKVDNSEKEKPTSKEEVDSVGKLIDVESALVKSCLKIQLDRNLQLQMEQNKVKLPQPYVVLKSEDIVNCVKNKTNVSNIKTSFNRTCDDKSLKRAITSNAGKTQDCDKSELKFRPICNKNSPVRTQSPTTVKFAENGTSRLNKSSPRHNSQDKVSVPTKSSSSKTKLLNNSAAATASSLPVNKRPSSPLTKCQEKTASPSINSSDSKDSSIPKDKSVDAPLSRSVLLRGYKIPKKTRSGKPEENSLDSKRGSSPLSPLPDITPSGGSSYHSSSKSSWRKLESRSEKMASSKSWTTANGDSQQSERLVLQVKKEVYDPDSPRWQTEPNSFNTGGEMPGWAPLLPPFEPLLPPPLPPFEPVRWPLMRNQGVFPPVPMNYRPGPYKT</sequence>
<dbReference type="Gene3D" id="3.30.40.10">
    <property type="entry name" value="Zinc/RING finger domain, C3HC4 (zinc finger)"/>
    <property type="match status" value="2"/>
</dbReference>
<feature type="region of interest" description="Disordered" evidence="9">
    <location>
        <begin position="733"/>
        <end position="752"/>
    </location>
</feature>
<evidence type="ECO:0000313" key="13">
    <source>
        <dbReference type="Proteomes" id="UP000499080"/>
    </source>
</evidence>
<feature type="compositionally biased region" description="Low complexity" evidence="9">
    <location>
        <begin position="1301"/>
        <end position="1312"/>
    </location>
</feature>
<evidence type="ECO:0000259" key="11">
    <source>
        <dbReference type="PROSITE" id="PS51805"/>
    </source>
</evidence>
<keyword evidence="13" id="KW-1185">Reference proteome</keyword>
<dbReference type="Pfam" id="PF13831">
    <property type="entry name" value="PHD_2"/>
    <property type="match status" value="1"/>
</dbReference>
<feature type="compositionally biased region" description="Basic and acidic residues" evidence="9">
    <location>
        <begin position="1276"/>
        <end position="1287"/>
    </location>
</feature>
<feature type="compositionally biased region" description="Basic and acidic residues" evidence="9">
    <location>
        <begin position="975"/>
        <end position="986"/>
    </location>
</feature>
<dbReference type="GO" id="GO:0006357">
    <property type="term" value="P:regulation of transcription by RNA polymerase II"/>
    <property type="evidence" value="ECO:0007669"/>
    <property type="project" value="TreeGrafter"/>
</dbReference>
<dbReference type="InterPro" id="IPR034732">
    <property type="entry name" value="EPHD"/>
</dbReference>
<keyword evidence="2" id="KW-0677">Repeat</keyword>
<dbReference type="Pfam" id="PF13832">
    <property type="entry name" value="zf-HC5HC2H_2"/>
    <property type="match status" value="1"/>
</dbReference>
<feature type="compositionally biased region" description="Basic and acidic residues" evidence="9">
    <location>
        <begin position="1315"/>
        <end position="1325"/>
    </location>
</feature>
<feature type="compositionally biased region" description="Basic and acidic residues" evidence="9">
    <location>
        <begin position="1347"/>
        <end position="1356"/>
    </location>
</feature>
<dbReference type="InterPro" id="IPR013083">
    <property type="entry name" value="Znf_RING/FYVE/PHD"/>
</dbReference>
<accession>A0A4Y2MT29</accession>
<dbReference type="InterPro" id="IPR050701">
    <property type="entry name" value="Histone_Mod_Regulator"/>
</dbReference>
<reference evidence="12 13" key="1">
    <citation type="journal article" date="2019" name="Sci. Rep.">
        <title>Orb-weaving spider Araneus ventricosus genome elucidates the spidroin gene catalogue.</title>
        <authorList>
            <person name="Kono N."/>
            <person name="Nakamura H."/>
            <person name="Ohtoshi R."/>
            <person name="Moran D.A.P."/>
            <person name="Shinohara A."/>
            <person name="Yoshida Y."/>
            <person name="Fujiwara M."/>
            <person name="Mori M."/>
            <person name="Tomita M."/>
            <person name="Arakawa K."/>
        </authorList>
    </citation>
    <scope>NUCLEOTIDE SEQUENCE [LARGE SCALE GENOMIC DNA]</scope>
</reference>
<feature type="region of interest" description="Disordered" evidence="9">
    <location>
        <begin position="690"/>
        <end position="717"/>
    </location>
</feature>
<dbReference type="PROSITE" id="PS50016">
    <property type="entry name" value="ZF_PHD_2"/>
    <property type="match status" value="1"/>
</dbReference>
<evidence type="ECO:0000256" key="9">
    <source>
        <dbReference type="SAM" id="MobiDB-lite"/>
    </source>
</evidence>
<feature type="domain" description="PHD-type" evidence="10">
    <location>
        <begin position="316"/>
        <end position="366"/>
    </location>
</feature>
<comment type="similarity">
    <text evidence="5">Belongs to the JADE family.</text>
</comment>
<evidence type="ECO:0000256" key="1">
    <source>
        <dbReference type="ARBA" id="ARBA00022723"/>
    </source>
</evidence>
<feature type="region of interest" description="Disordered" evidence="9">
    <location>
        <begin position="74"/>
        <end position="104"/>
    </location>
</feature>
<feature type="compositionally biased region" description="Basic and acidic residues" evidence="9">
    <location>
        <begin position="1038"/>
        <end position="1053"/>
    </location>
</feature>
<feature type="compositionally biased region" description="Low complexity" evidence="9">
    <location>
        <begin position="1190"/>
        <end position="1216"/>
    </location>
</feature>
<keyword evidence="4" id="KW-0862">Zinc</keyword>
<dbReference type="InterPro" id="IPR019786">
    <property type="entry name" value="Zinc_finger_PHD-type_CS"/>
</dbReference>
<dbReference type="EMBL" id="BGPR01007718">
    <property type="protein sequence ID" value="GBN28987.1"/>
    <property type="molecule type" value="Genomic_DNA"/>
</dbReference>
<evidence type="ECO:0000256" key="7">
    <source>
        <dbReference type="ARBA" id="ARBA00068706"/>
    </source>
</evidence>
<organism evidence="12 13">
    <name type="scientific">Araneus ventricosus</name>
    <name type="common">Orbweaver spider</name>
    <name type="synonym">Epeira ventricosa</name>
    <dbReference type="NCBI Taxonomy" id="182803"/>
    <lineage>
        <taxon>Eukaryota</taxon>
        <taxon>Metazoa</taxon>
        <taxon>Ecdysozoa</taxon>
        <taxon>Arthropoda</taxon>
        <taxon>Chelicerata</taxon>
        <taxon>Arachnida</taxon>
        <taxon>Araneae</taxon>
        <taxon>Araneomorphae</taxon>
        <taxon>Entelegynae</taxon>
        <taxon>Araneoidea</taxon>
        <taxon>Araneidae</taxon>
        <taxon>Araneus</taxon>
    </lineage>
</organism>
<dbReference type="InterPro" id="IPR019542">
    <property type="entry name" value="Enhancer_polycomb-like_N"/>
</dbReference>
<dbReference type="PROSITE" id="PS51805">
    <property type="entry name" value="EPHD"/>
    <property type="match status" value="1"/>
</dbReference>